<gene>
    <name evidence="10" type="primary">cydC</name>
    <name evidence="10" type="ORF">QJV27_01855</name>
</gene>
<organism evidence="10 11">
    <name type="scientific">Commensalibacter oyaizuii</name>
    <dbReference type="NCBI Taxonomy" id="3043873"/>
    <lineage>
        <taxon>Bacteria</taxon>
        <taxon>Pseudomonadati</taxon>
        <taxon>Pseudomonadota</taxon>
        <taxon>Alphaproteobacteria</taxon>
        <taxon>Acetobacterales</taxon>
        <taxon>Acetobacteraceae</taxon>
    </lineage>
</organism>
<name>A0ABT6PZ59_9PROT</name>
<evidence type="ECO:0000256" key="2">
    <source>
        <dbReference type="ARBA" id="ARBA00022692"/>
    </source>
</evidence>
<dbReference type="Proteomes" id="UP001431634">
    <property type="component" value="Unassembled WGS sequence"/>
</dbReference>
<dbReference type="PROSITE" id="PS50929">
    <property type="entry name" value="ABC_TM1F"/>
    <property type="match status" value="1"/>
</dbReference>
<reference evidence="10" key="1">
    <citation type="submission" date="2023-05" db="EMBL/GenBank/DDBJ databases">
        <title>Whole genome sequence of Commensalibacter sp.</title>
        <authorList>
            <person name="Charoenyingcharoen P."/>
            <person name="Yukphan P."/>
        </authorList>
    </citation>
    <scope>NUCLEOTIDE SEQUENCE</scope>
    <source>
        <strain evidence="10">TBRC 16381</strain>
    </source>
</reference>
<dbReference type="InterPro" id="IPR003439">
    <property type="entry name" value="ABC_transporter-like_ATP-bd"/>
</dbReference>
<feature type="transmembrane region" description="Helical" evidence="7">
    <location>
        <begin position="250"/>
        <end position="277"/>
    </location>
</feature>
<dbReference type="InterPro" id="IPR011527">
    <property type="entry name" value="ABC1_TM_dom"/>
</dbReference>
<comment type="caution">
    <text evidence="10">The sequence shown here is derived from an EMBL/GenBank/DDBJ whole genome shotgun (WGS) entry which is preliminary data.</text>
</comment>
<accession>A0ABT6PZ59</accession>
<evidence type="ECO:0000256" key="1">
    <source>
        <dbReference type="ARBA" id="ARBA00004651"/>
    </source>
</evidence>
<dbReference type="Gene3D" id="1.20.1560.10">
    <property type="entry name" value="ABC transporter type 1, transmembrane domain"/>
    <property type="match status" value="1"/>
</dbReference>
<feature type="domain" description="ABC transmembrane type-1" evidence="9">
    <location>
        <begin position="31"/>
        <end position="278"/>
    </location>
</feature>
<dbReference type="InterPro" id="IPR014223">
    <property type="entry name" value="ABC_CydC/D"/>
</dbReference>
<feature type="transmembrane region" description="Helical" evidence="7">
    <location>
        <begin position="57"/>
        <end position="81"/>
    </location>
</feature>
<feature type="domain" description="ABC transporter" evidence="8">
    <location>
        <begin position="344"/>
        <end position="561"/>
    </location>
</feature>
<comment type="subcellular location">
    <subcellularLocation>
        <location evidence="1">Cell membrane</location>
        <topology evidence="1">Multi-pass membrane protein</topology>
    </subcellularLocation>
</comment>
<feature type="transmembrane region" description="Helical" evidence="7">
    <location>
        <begin position="168"/>
        <end position="190"/>
    </location>
</feature>
<keyword evidence="4" id="KW-0067">ATP-binding</keyword>
<dbReference type="Pfam" id="PF00005">
    <property type="entry name" value="ABC_tran"/>
    <property type="match status" value="1"/>
</dbReference>
<keyword evidence="2 7" id="KW-0812">Transmembrane</keyword>
<keyword evidence="6 7" id="KW-0472">Membrane</keyword>
<evidence type="ECO:0000256" key="6">
    <source>
        <dbReference type="ARBA" id="ARBA00023136"/>
    </source>
</evidence>
<evidence type="ECO:0000256" key="3">
    <source>
        <dbReference type="ARBA" id="ARBA00022741"/>
    </source>
</evidence>
<proteinExistence type="predicted"/>
<dbReference type="PROSITE" id="PS50893">
    <property type="entry name" value="ABC_TRANSPORTER_2"/>
    <property type="match status" value="1"/>
</dbReference>
<feature type="transmembrane region" description="Helical" evidence="7">
    <location>
        <begin position="32"/>
        <end position="50"/>
    </location>
</feature>
<dbReference type="InterPro" id="IPR003593">
    <property type="entry name" value="AAA+_ATPase"/>
</dbReference>
<sequence>MSQIQDPLTRSETIKAAFKQIFHVWRPHRNSLFLGCVFSLIALALGLALMSFAGEKIALTAMGIVMISSALLKLLGGGRLLMRYIERLYTHNVMFKAIADLRVWFFSTLSKGAAAGLGFRHSGDILSRLVSDIETLDGLYLRIILPFLGAIVTFLVLLIGIGMINLPLAISIAALYAVAGFVCPFLSAIITRKRGKTLIEGIARLRIGVFDFVQGLREIRAFGVGDRVSAHLQTIEGQLFRQHYLQAKNIAGISFITFLCGQVAILLILLAALNMVFHDIRTTHIVFCLFLTITAFEGTLPLTKAGGLAGQIMNAATRVVGVNKGQIGYNNPDGKLEAPIQTHIEFQNMCFQWSKDRPWVYQDLNMIINQGERVAIVGPSGIGKSTLAALLLKVVTPQSGRILLGGKDLSDLSADSVRKKIAWLSQKTHLFDDTIRENLLLGKPDATENELWQALSEAAVADVVRAMPDGLDTWLGEGGVKISGGQGRRVALARTLLSKAPILVLDEPTTGLDADTEKEFFQILNQIGSDRTIILIVHRLTGVEKLDKVWRLSDSHIISEK</sequence>
<dbReference type="InterPro" id="IPR036640">
    <property type="entry name" value="ABC1_TM_sf"/>
</dbReference>
<dbReference type="PANTHER" id="PTHR43394:SF1">
    <property type="entry name" value="ATP-BINDING CASSETTE SUB-FAMILY B MEMBER 10, MITOCHONDRIAL"/>
    <property type="match status" value="1"/>
</dbReference>
<dbReference type="SUPFAM" id="SSF90123">
    <property type="entry name" value="ABC transporter transmembrane region"/>
    <property type="match status" value="1"/>
</dbReference>
<dbReference type="InterPro" id="IPR027417">
    <property type="entry name" value="P-loop_NTPase"/>
</dbReference>
<evidence type="ECO:0000256" key="4">
    <source>
        <dbReference type="ARBA" id="ARBA00022840"/>
    </source>
</evidence>
<feature type="transmembrane region" description="Helical" evidence="7">
    <location>
        <begin position="283"/>
        <end position="303"/>
    </location>
</feature>
<evidence type="ECO:0000259" key="8">
    <source>
        <dbReference type="PROSITE" id="PS50893"/>
    </source>
</evidence>
<evidence type="ECO:0000313" key="10">
    <source>
        <dbReference type="EMBL" id="MDI2090136.1"/>
    </source>
</evidence>
<feature type="transmembrane region" description="Helical" evidence="7">
    <location>
        <begin position="139"/>
        <end position="162"/>
    </location>
</feature>
<dbReference type="NCBIfam" id="TIGR02868">
    <property type="entry name" value="CydC"/>
    <property type="match status" value="1"/>
</dbReference>
<dbReference type="InterPro" id="IPR039421">
    <property type="entry name" value="Type_1_exporter"/>
</dbReference>
<dbReference type="SMART" id="SM00382">
    <property type="entry name" value="AAA"/>
    <property type="match status" value="1"/>
</dbReference>
<evidence type="ECO:0000259" key="9">
    <source>
        <dbReference type="PROSITE" id="PS50929"/>
    </source>
</evidence>
<evidence type="ECO:0000313" key="11">
    <source>
        <dbReference type="Proteomes" id="UP001431634"/>
    </source>
</evidence>
<dbReference type="RefSeq" id="WP_281447287.1">
    <property type="nucleotide sequence ID" value="NZ_JASBAO010000001.1"/>
</dbReference>
<protein>
    <submittedName>
        <fullName evidence="10">Thiol reductant ABC exporter subunit CydC</fullName>
    </submittedName>
</protein>
<keyword evidence="3" id="KW-0547">Nucleotide-binding</keyword>
<keyword evidence="5 7" id="KW-1133">Transmembrane helix</keyword>
<feature type="transmembrane region" description="Helical" evidence="7">
    <location>
        <begin position="101"/>
        <end position="119"/>
    </location>
</feature>
<dbReference type="PANTHER" id="PTHR43394">
    <property type="entry name" value="ATP-DEPENDENT PERMEASE MDL1, MITOCHONDRIAL"/>
    <property type="match status" value="1"/>
</dbReference>
<keyword evidence="11" id="KW-1185">Reference proteome</keyword>
<dbReference type="Gene3D" id="3.40.50.300">
    <property type="entry name" value="P-loop containing nucleotide triphosphate hydrolases"/>
    <property type="match status" value="1"/>
</dbReference>
<dbReference type="SUPFAM" id="SSF52540">
    <property type="entry name" value="P-loop containing nucleoside triphosphate hydrolases"/>
    <property type="match status" value="1"/>
</dbReference>
<evidence type="ECO:0000256" key="5">
    <source>
        <dbReference type="ARBA" id="ARBA00022989"/>
    </source>
</evidence>
<evidence type="ECO:0000256" key="7">
    <source>
        <dbReference type="SAM" id="Phobius"/>
    </source>
</evidence>
<dbReference type="EMBL" id="JASBAO010000001">
    <property type="protein sequence ID" value="MDI2090136.1"/>
    <property type="molecule type" value="Genomic_DNA"/>
</dbReference>